<dbReference type="Proteomes" id="UP000297839">
    <property type="component" value="Unassembled WGS sequence"/>
</dbReference>
<comment type="caution">
    <text evidence="2">The sequence shown here is derived from an EMBL/GenBank/DDBJ whole genome shotgun (WGS) entry which is preliminary data.</text>
</comment>
<reference evidence="2 3" key="1">
    <citation type="submission" date="2019-03" db="EMBL/GenBank/DDBJ databases">
        <title>Ramlibacter sp. 18x22-1, whole genome shotgun sequence.</title>
        <authorList>
            <person name="Zhang X."/>
            <person name="Feng G."/>
            <person name="Zhu H."/>
        </authorList>
    </citation>
    <scope>NUCLEOTIDE SEQUENCE [LARGE SCALE GENOMIC DNA]</scope>
    <source>
        <strain evidence="2 3">18x22-1</strain>
    </source>
</reference>
<accession>A0A4Z0BLM3</accession>
<proteinExistence type="predicted"/>
<organism evidence="2 3">
    <name type="scientific">Ramlibacter humi</name>
    <dbReference type="NCBI Taxonomy" id="2530451"/>
    <lineage>
        <taxon>Bacteria</taxon>
        <taxon>Pseudomonadati</taxon>
        <taxon>Pseudomonadota</taxon>
        <taxon>Betaproteobacteria</taxon>
        <taxon>Burkholderiales</taxon>
        <taxon>Comamonadaceae</taxon>
        <taxon>Ramlibacter</taxon>
    </lineage>
</organism>
<feature type="transmembrane region" description="Helical" evidence="1">
    <location>
        <begin position="65"/>
        <end position="88"/>
    </location>
</feature>
<keyword evidence="1" id="KW-0472">Membrane</keyword>
<gene>
    <name evidence="2" type="ORF">EZ216_15690</name>
</gene>
<dbReference type="EMBL" id="SMLK01000005">
    <property type="protein sequence ID" value="TFY99004.1"/>
    <property type="molecule type" value="Genomic_DNA"/>
</dbReference>
<protein>
    <submittedName>
        <fullName evidence="2">Uncharacterized protein</fullName>
    </submittedName>
</protein>
<dbReference type="AlphaFoldDB" id="A0A4Z0BLM3"/>
<keyword evidence="1" id="KW-0812">Transmembrane</keyword>
<keyword evidence="1" id="KW-1133">Transmembrane helix</keyword>
<name>A0A4Z0BLM3_9BURK</name>
<feature type="transmembrane region" description="Helical" evidence="1">
    <location>
        <begin position="30"/>
        <end position="53"/>
    </location>
</feature>
<evidence type="ECO:0000313" key="3">
    <source>
        <dbReference type="Proteomes" id="UP000297839"/>
    </source>
</evidence>
<evidence type="ECO:0000313" key="2">
    <source>
        <dbReference type="EMBL" id="TFY99004.1"/>
    </source>
</evidence>
<sequence>MKPDEQDPPKDDFASSQAGSFGFCEQNTSFGTVLVVVAVVVVPLAVVEVVRVVVVEPPDVDELSVVVVVVVVVVGPDGVTVVVVPVVVDDFVVVTGVSSERGLQTETPLISPGDCPGGQGDGAALAAAD</sequence>
<evidence type="ECO:0000256" key="1">
    <source>
        <dbReference type="SAM" id="Phobius"/>
    </source>
</evidence>
<keyword evidence="3" id="KW-1185">Reference proteome</keyword>
<dbReference type="RefSeq" id="WP_135250723.1">
    <property type="nucleotide sequence ID" value="NZ_SMLK01000005.1"/>
</dbReference>